<dbReference type="PROSITE" id="PS52008">
    <property type="entry name" value="GH81"/>
    <property type="match status" value="1"/>
</dbReference>
<dbReference type="AlphaFoldDB" id="A0A978VIC9"/>
<dbReference type="GO" id="GO:0042973">
    <property type="term" value="F:glucan endo-1,3-beta-D-glucosidase activity"/>
    <property type="evidence" value="ECO:0007669"/>
    <property type="project" value="UniProtKB-EC"/>
</dbReference>
<keyword evidence="8" id="KW-0624">Polysaccharide degradation</keyword>
<protein>
    <recommendedName>
        <fullName evidence="3">glucan endo-1,3-beta-D-glucosidase</fullName>
        <ecNumber evidence="3">3.2.1.39</ecNumber>
    </recommendedName>
</protein>
<dbReference type="GO" id="GO:0052861">
    <property type="term" value="F:endo-1,3(4)-beta-glucanase activity"/>
    <property type="evidence" value="ECO:0007669"/>
    <property type="project" value="InterPro"/>
</dbReference>
<reference evidence="11" key="1">
    <citation type="journal article" date="2021" name="Front. Plant Sci.">
        <title>Chromosome-Scale Genome Assembly for Chinese Sour Jujube and Insights Into Its Genome Evolution and Domestication Signature.</title>
        <authorList>
            <person name="Shen L.-Y."/>
            <person name="Luo H."/>
            <person name="Wang X.-L."/>
            <person name="Wang X.-M."/>
            <person name="Qiu X.-J."/>
            <person name="Liu H."/>
            <person name="Zhou S.-S."/>
            <person name="Jia K.-H."/>
            <person name="Nie S."/>
            <person name="Bao Y.-T."/>
            <person name="Zhang R.-G."/>
            <person name="Yun Q.-Z."/>
            <person name="Chai Y.-H."/>
            <person name="Lu J.-Y."/>
            <person name="Li Y."/>
            <person name="Zhao S.-W."/>
            <person name="Mao J.-F."/>
            <person name="Jia S.-G."/>
            <person name="Mao Y.-M."/>
        </authorList>
    </citation>
    <scope>NUCLEOTIDE SEQUENCE</scope>
    <source>
        <strain evidence="11">AT0</strain>
        <tissue evidence="11">Leaf</tissue>
    </source>
</reference>
<evidence type="ECO:0000256" key="5">
    <source>
        <dbReference type="ARBA" id="ARBA00023277"/>
    </source>
</evidence>
<name>A0A978VIC9_ZIZJJ</name>
<dbReference type="Pfam" id="PF03639">
    <property type="entry name" value="Glyco_hydro_81"/>
    <property type="match status" value="1"/>
</dbReference>
<evidence type="ECO:0000256" key="2">
    <source>
        <dbReference type="ARBA" id="ARBA00010730"/>
    </source>
</evidence>
<dbReference type="Gene3D" id="2.70.98.30">
    <property type="entry name" value="Golgi alpha-mannosidase II, domain 4"/>
    <property type="match status" value="1"/>
</dbReference>
<comment type="similarity">
    <text evidence="2">Belongs to the glycosyl hydrolase 81 family.</text>
</comment>
<dbReference type="GO" id="GO:0000272">
    <property type="term" value="P:polysaccharide catabolic process"/>
    <property type="evidence" value="ECO:0007669"/>
    <property type="project" value="UniProtKB-KW"/>
</dbReference>
<comment type="catalytic activity">
    <reaction evidence="1">
        <text>Hydrolysis of (1-&gt;3)-beta-D-glucosidic linkages in (1-&gt;3)-beta-D-glucans.</text>
        <dbReference type="EC" id="3.2.1.39"/>
    </reaction>
</comment>
<dbReference type="InterPro" id="IPR040451">
    <property type="entry name" value="GH81_N"/>
</dbReference>
<feature type="domain" description="Glycosyl hydrolase family 81 C-terminal" evidence="10">
    <location>
        <begin position="314"/>
        <end position="665"/>
    </location>
</feature>
<evidence type="ECO:0000256" key="7">
    <source>
        <dbReference type="ARBA" id="ARBA00023316"/>
    </source>
</evidence>
<keyword evidence="6" id="KW-0326">Glycosidase</keyword>
<dbReference type="EC" id="3.2.1.39" evidence="3"/>
<dbReference type="InterPro" id="IPR040720">
    <property type="entry name" value="GH81_C"/>
</dbReference>
<keyword evidence="5" id="KW-0119">Carbohydrate metabolism</keyword>
<feature type="domain" description="Glycosyl hydrolase family 81 N-terminal" evidence="9">
    <location>
        <begin position="32"/>
        <end position="307"/>
    </location>
</feature>
<organism evidence="11 12">
    <name type="scientific">Ziziphus jujuba var. spinosa</name>
    <dbReference type="NCBI Taxonomy" id="714518"/>
    <lineage>
        <taxon>Eukaryota</taxon>
        <taxon>Viridiplantae</taxon>
        <taxon>Streptophyta</taxon>
        <taxon>Embryophyta</taxon>
        <taxon>Tracheophyta</taxon>
        <taxon>Spermatophyta</taxon>
        <taxon>Magnoliopsida</taxon>
        <taxon>eudicotyledons</taxon>
        <taxon>Gunneridae</taxon>
        <taxon>Pentapetalae</taxon>
        <taxon>rosids</taxon>
        <taxon>fabids</taxon>
        <taxon>Rosales</taxon>
        <taxon>Rhamnaceae</taxon>
        <taxon>Paliureae</taxon>
        <taxon>Ziziphus</taxon>
    </lineage>
</organism>
<dbReference type="Proteomes" id="UP000813462">
    <property type="component" value="Unassembled WGS sequence"/>
</dbReference>
<proteinExistence type="inferred from homology"/>
<gene>
    <name evidence="11" type="ORF">FEM48_Zijuj04G0066100</name>
</gene>
<evidence type="ECO:0000256" key="6">
    <source>
        <dbReference type="ARBA" id="ARBA00023295"/>
    </source>
</evidence>
<evidence type="ECO:0000256" key="8">
    <source>
        <dbReference type="ARBA" id="ARBA00023326"/>
    </source>
</evidence>
<sequence>MSTPPPTPFVFPQAHSTVLPDPSLFFSPSLLSNPLPTNSFHQNFALGNGDNPEYIHPYIVKSSNTSSLSISFPSFLFNASFIYQLFVPDLTISASKTKYPDSHNKTHIISSYDDLSVTLDYPSSNLRFFLVRGSPYLTFSVSNQTEISISTTNSILSISSSNSQKKHTLKLKNKQTWLIYTSSPISFTHTLSKVITSDAFSGIVRIAINPNDLNPKSEKVLDRFSYRYPVSGGAALKKPFSLEYRWQKEGHGDLLMLAHPLHLRLLSKDDDHDVTVLKDFKYRSIDGDLVGVVGESWLLKTNPFPVTWHSISGIKKQSHAEIISALCKDVEDLNATSINITSSYFYGKLIARAARFALIAEEVSVPEVIPKIKKFLKDTIEPWLNGTFKGNGFLHDHKWGGIITKLGSNDTTADFGFGIYNDHHFHLGYFVYTIAVLAKIDPEWGMNYRPKAYSLVEDFMNYGKRLNPNYPTLRNFDLYKLHSWAAGLTEFPNGRNQESTSEAINAYYSAALMGLAYGDTNLVSVGTVLASFEIQAAQLWWHVREDDELYGKEFREENRVVGILWSVKRDSGLWFAPAESRECRLGIQVLPLLPITEVVFSDVGYVKKLVDWTYPALKREGGVGEGWKGFLYALEGIYDRYGALKKIRKLDGYDDGNSLSNLLWWIHSRDKEYKRDRVFMPTADNSPPPPNRIPPAEQLPSSEAMETALHHGGSEKLQLNVEVTFANVDTSIPMTNNIDDDVDKVANMDTELMNTLICNSAIQPASSSTLPLRRVKTFKSGAKRGNRFF</sequence>
<evidence type="ECO:0000256" key="1">
    <source>
        <dbReference type="ARBA" id="ARBA00000382"/>
    </source>
</evidence>
<evidence type="ECO:0000313" key="12">
    <source>
        <dbReference type="Proteomes" id="UP000813462"/>
    </source>
</evidence>
<evidence type="ECO:0000256" key="4">
    <source>
        <dbReference type="ARBA" id="ARBA00022801"/>
    </source>
</evidence>
<evidence type="ECO:0000259" key="10">
    <source>
        <dbReference type="Pfam" id="PF17652"/>
    </source>
</evidence>
<dbReference type="InterPro" id="IPR005200">
    <property type="entry name" value="Endo-beta-glucanase"/>
</dbReference>
<dbReference type="EMBL" id="JAEACU010000004">
    <property type="protein sequence ID" value="KAH7532848.1"/>
    <property type="molecule type" value="Genomic_DNA"/>
</dbReference>
<keyword evidence="4" id="KW-0378">Hydrolase</keyword>
<keyword evidence="7" id="KW-0961">Cell wall biogenesis/degradation</keyword>
<dbReference type="GO" id="GO:0071555">
    <property type="term" value="P:cell wall organization"/>
    <property type="evidence" value="ECO:0007669"/>
    <property type="project" value="UniProtKB-KW"/>
</dbReference>
<accession>A0A978VIC9</accession>
<evidence type="ECO:0000256" key="3">
    <source>
        <dbReference type="ARBA" id="ARBA00012780"/>
    </source>
</evidence>
<evidence type="ECO:0000259" key="9">
    <source>
        <dbReference type="Pfam" id="PF03639"/>
    </source>
</evidence>
<evidence type="ECO:0000313" key="11">
    <source>
        <dbReference type="EMBL" id="KAH7532848.1"/>
    </source>
</evidence>
<dbReference type="PANTHER" id="PTHR31983">
    <property type="entry name" value="ENDO-1,3(4)-BETA-GLUCANASE 1"/>
    <property type="match status" value="1"/>
</dbReference>
<dbReference type="Pfam" id="PF17652">
    <property type="entry name" value="Glyco_hydro81C"/>
    <property type="match status" value="1"/>
</dbReference>
<dbReference type="PANTHER" id="PTHR31983:SF0">
    <property type="entry name" value="GLUCAN ENDO-1,3-BETA-D-GLUCOSIDASE 2"/>
    <property type="match status" value="1"/>
</dbReference>
<comment type="caution">
    <text evidence="11">The sequence shown here is derived from an EMBL/GenBank/DDBJ whole genome shotgun (WGS) entry which is preliminary data.</text>
</comment>